<organism evidence="2 3">
    <name type="scientific">Limosa lapponica baueri</name>
    <dbReference type="NCBI Taxonomy" id="1758121"/>
    <lineage>
        <taxon>Eukaryota</taxon>
        <taxon>Metazoa</taxon>
        <taxon>Chordata</taxon>
        <taxon>Craniata</taxon>
        <taxon>Vertebrata</taxon>
        <taxon>Euteleostomi</taxon>
        <taxon>Archelosauria</taxon>
        <taxon>Archosauria</taxon>
        <taxon>Dinosauria</taxon>
        <taxon>Saurischia</taxon>
        <taxon>Theropoda</taxon>
        <taxon>Coelurosauria</taxon>
        <taxon>Aves</taxon>
        <taxon>Neognathae</taxon>
        <taxon>Neoaves</taxon>
        <taxon>Charadriiformes</taxon>
        <taxon>Scolopacidae</taxon>
        <taxon>Limosa</taxon>
    </lineage>
</organism>
<dbReference type="AlphaFoldDB" id="A0A2I0T3P3"/>
<dbReference type="SUPFAM" id="SSF56219">
    <property type="entry name" value="DNase I-like"/>
    <property type="match status" value="1"/>
</dbReference>
<evidence type="ECO:0000259" key="1">
    <source>
        <dbReference type="Pfam" id="PF03372"/>
    </source>
</evidence>
<dbReference type="PANTHER" id="PTHR33395">
    <property type="entry name" value="TRANSCRIPTASE, PUTATIVE-RELATED-RELATED"/>
    <property type="match status" value="1"/>
</dbReference>
<dbReference type="GO" id="GO:0007508">
    <property type="term" value="P:larval heart development"/>
    <property type="evidence" value="ECO:0007669"/>
    <property type="project" value="TreeGrafter"/>
</dbReference>
<dbReference type="EMBL" id="KZ520697">
    <property type="protein sequence ID" value="PKU28413.1"/>
    <property type="molecule type" value="Genomic_DNA"/>
</dbReference>
<dbReference type="GO" id="GO:0061343">
    <property type="term" value="P:cell adhesion involved in heart morphogenesis"/>
    <property type="evidence" value="ECO:0007669"/>
    <property type="project" value="TreeGrafter"/>
</dbReference>
<feature type="domain" description="Endonuclease/exonuclease/phosphatase" evidence="1">
    <location>
        <begin position="13"/>
        <end position="199"/>
    </location>
</feature>
<dbReference type="PANTHER" id="PTHR33395:SF22">
    <property type="entry name" value="REVERSE TRANSCRIPTASE DOMAIN-CONTAINING PROTEIN"/>
    <property type="match status" value="1"/>
</dbReference>
<dbReference type="GO" id="GO:0003824">
    <property type="term" value="F:catalytic activity"/>
    <property type="evidence" value="ECO:0007669"/>
    <property type="project" value="InterPro"/>
</dbReference>
<sequence>MGNRQEELETTVLLQSYDIVAISETWWDESYDWSVAIEGYKLFRRDRQGRRGRSVALYVKEWIESEEMSLKNSQEEVESLWVGIRDRGNKGNLVVGVFYRPPDQGVPTDEAFLLQLQKASRSKALVLLGDFNHPDICWKSNTVSCRQSRRFLECLDDNFLRQEIDSPTRGDVTLDLIVTNASELIRDVKIGGSLGCSNHALVEFIVIRDTC</sequence>
<reference evidence="3" key="2">
    <citation type="submission" date="2017-12" db="EMBL/GenBank/DDBJ databases">
        <title>Genome sequence of the Bar-tailed Godwit (Limosa lapponica baueri).</title>
        <authorList>
            <person name="Lima N.C.B."/>
            <person name="Parody-Merino A.M."/>
            <person name="Battley P.F."/>
            <person name="Fidler A.E."/>
            <person name="Prosdocimi F."/>
        </authorList>
    </citation>
    <scope>NUCLEOTIDE SEQUENCE [LARGE SCALE GENOMIC DNA]</scope>
</reference>
<gene>
    <name evidence="2" type="ORF">llap_21281</name>
</gene>
<accession>A0A2I0T3P3</accession>
<dbReference type="InterPro" id="IPR036691">
    <property type="entry name" value="Endo/exonu/phosph_ase_sf"/>
</dbReference>
<dbReference type="Gene3D" id="3.60.10.10">
    <property type="entry name" value="Endonuclease/exonuclease/phosphatase"/>
    <property type="match status" value="1"/>
</dbReference>
<reference evidence="3" key="1">
    <citation type="submission" date="2017-11" db="EMBL/GenBank/DDBJ databases">
        <authorList>
            <person name="Lima N.C."/>
            <person name="Parody-Merino A.M."/>
            <person name="Battley P.F."/>
            <person name="Fidler A.E."/>
            <person name="Prosdocimi F."/>
        </authorList>
    </citation>
    <scope>NUCLEOTIDE SEQUENCE [LARGE SCALE GENOMIC DNA]</scope>
</reference>
<evidence type="ECO:0000313" key="2">
    <source>
        <dbReference type="EMBL" id="PKU28413.1"/>
    </source>
</evidence>
<proteinExistence type="predicted"/>
<name>A0A2I0T3P3_LIMLA</name>
<keyword evidence="3" id="KW-1185">Reference proteome</keyword>
<dbReference type="InterPro" id="IPR005135">
    <property type="entry name" value="Endo/exonuclease/phosphatase"/>
</dbReference>
<evidence type="ECO:0000313" key="3">
    <source>
        <dbReference type="Proteomes" id="UP000233556"/>
    </source>
</evidence>
<dbReference type="Proteomes" id="UP000233556">
    <property type="component" value="Unassembled WGS sequence"/>
</dbReference>
<dbReference type="OrthoDB" id="6152807at2759"/>
<protein>
    <submittedName>
        <fullName evidence="2">Mitochondrial fission process protein 1</fullName>
    </submittedName>
</protein>
<dbReference type="GO" id="GO:0031012">
    <property type="term" value="C:extracellular matrix"/>
    <property type="evidence" value="ECO:0007669"/>
    <property type="project" value="TreeGrafter"/>
</dbReference>
<dbReference type="Pfam" id="PF03372">
    <property type="entry name" value="Exo_endo_phos"/>
    <property type="match status" value="1"/>
</dbReference>